<protein>
    <submittedName>
        <fullName evidence="2">XRE family transcriptional regulator</fullName>
    </submittedName>
</protein>
<dbReference type="GO" id="GO:0003677">
    <property type="term" value="F:DNA binding"/>
    <property type="evidence" value="ECO:0007669"/>
    <property type="project" value="InterPro"/>
</dbReference>
<dbReference type="PROSITE" id="PS50943">
    <property type="entry name" value="HTH_CROC1"/>
    <property type="match status" value="1"/>
</dbReference>
<dbReference type="Proteomes" id="UP000095594">
    <property type="component" value="Unassembled WGS sequence"/>
</dbReference>
<feature type="domain" description="HTH cro/C1-type" evidence="1">
    <location>
        <begin position="17"/>
        <end position="70"/>
    </location>
</feature>
<dbReference type="SUPFAM" id="SSF48452">
    <property type="entry name" value="TPR-like"/>
    <property type="match status" value="1"/>
</dbReference>
<sequence length="409" mass="48344">MDFYKYKDNKKIIGSIIKLNRLNQNISQKTLSKGVCVASYLSRIENGDLIPSEEVISIIFNRLGLTFNDSKEFLEKGINRLKLFFESLHFNEFDLTNEIFNELESQENDYITSPLVIDYFLAKLARYCSTPNREKFESSKELLHSSFELLSPQQKFLYNFYVGVDTLNLSDNKSIGKEFIEEALTYKDNGHCYYWLSYAYRIENNPIKSYDCIKKALDFYVTEGNIISIMSCYEKIAEVHFMLDNYSDAITYLKISLSIAEKLKNRYFIEHLNSIISWAYYRLKEYSTSLNYLKNNTGLVDHRMLVPDSITKSLIYFSLNNKTLLKESINELQNAQSLEHINKDLANIIYKLFTIYIDDDNYLKNPMWENLLIYIIDSMHKLLELKKVFITLLKEYYIYNRKYKDALFL</sequence>
<dbReference type="InterPro" id="IPR011990">
    <property type="entry name" value="TPR-like_helical_dom_sf"/>
</dbReference>
<reference evidence="2 3" key="1">
    <citation type="submission" date="2015-09" db="EMBL/GenBank/DDBJ databases">
        <authorList>
            <consortium name="Pathogen Informatics"/>
        </authorList>
    </citation>
    <scope>NUCLEOTIDE SEQUENCE [LARGE SCALE GENOMIC DNA]</scope>
    <source>
        <strain evidence="2 3">2789STDY5834856</strain>
    </source>
</reference>
<dbReference type="Pfam" id="PF01381">
    <property type="entry name" value="HTH_3"/>
    <property type="match status" value="1"/>
</dbReference>
<dbReference type="InterPro" id="IPR001387">
    <property type="entry name" value="Cro/C1-type_HTH"/>
</dbReference>
<dbReference type="OrthoDB" id="252257at2"/>
<dbReference type="Gene3D" id="1.10.260.40">
    <property type="entry name" value="lambda repressor-like DNA-binding domains"/>
    <property type="match status" value="1"/>
</dbReference>
<accession>A0A174K8A4</accession>
<organism evidence="2 3">
    <name type="scientific">Clostridium disporicum</name>
    <dbReference type="NCBI Taxonomy" id="84024"/>
    <lineage>
        <taxon>Bacteria</taxon>
        <taxon>Bacillati</taxon>
        <taxon>Bacillota</taxon>
        <taxon>Clostridia</taxon>
        <taxon>Eubacteriales</taxon>
        <taxon>Clostridiaceae</taxon>
        <taxon>Clostridium</taxon>
    </lineage>
</organism>
<evidence type="ECO:0000259" key="1">
    <source>
        <dbReference type="PROSITE" id="PS50943"/>
    </source>
</evidence>
<dbReference type="SMART" id="SM00530">
    <property type="entry name" value="HTH_XRE"/>
    <property type="match status" value="1"/>
</dbReference>
<dbReference type="InterPro" id="IPR010982">
    <property type="entry name" value="Lambda_DNA-bd_dom_sf"/>
</dbReference>
<name>A0A174K8A4_9CLOT</name>
<dbReference type="RefSeq" id="WP_055267770.1">
    <property type="nucleotide sequence ID" value="NZ_CABIXQ010000024.1"/>
</dbReference>
<dbReference type="AlphaFoldDB" id="A0A174K8A4"/>
<gene>
    <name evidence="2" type="ORF">ERS852471_02910</name>
</gene>
<dbReference type="Gene3D" id="1.25.40.10">
    <property type="entry name" value="Tetratricopeptide repeat domain"/>
    <property type="match status" value="1"/>
</dbReference>
<evidence type="ECO:0000313" key="3">
    <source>
        <dbReference type="Proteomes" id="UP000095594"/>
    </source>
</evidence>
<proteinExistence type="predicted"/>
<dbReference type="EMBL" id="CYZX01000024">
    <property type="protein sequence ID" value="CUP06008.1"/>
    <property type="molecule type" value="Genomic_DNA"/>
</dbReference>
<evidence type="ECO:0000313" key="2">
    <source>
        <dbReference type="EMBL" id="CUP06008.1"/>
    </source>
</evidence>
<dbReference type="SUPFAM" id="SSF47413">
    <property type="entry name" value="lambda repressor-like DNA-binding domains"/>
    <property type="match status" value="1"/>
</dbReference>
<dbReference type="CDD" id="cd00093">
    <property type="entry name" value="HTH_XRE"/>
    <property type="match status" value="1"/>
</dbReference>